<proteinExistence type="predicted"/>
<name>A0ABT8JY90_9MICC</name>
<organism evidence="3 4">
    <name type="scientific">Arthrobacter burdickii</name>
    <dbReference type="NCBI Taxonomy" id="3035920"/>
    <lineage>
        <taxon>Bacteria</taxon>
        <taxon>Bacillati</taxon>
        <taxon>Actinomycetota</taxon>
        <taxon>Actinomycetes</taxon>
        <taxon>Micrococcales</taxon>
        <taxon>Micrococcaceae</taxon>
        <taxon>Arthrobacter</taxon>
    </lineage>
</organism>
<dbReference type="RefSeq" id="WP_301225082.1">
    <property type="nucleotide sequence ID" value="NZ_JAROCG010000001.1"/>
</dbReference>
<dbReference type="EMBL" id="JAROCG010000001">
    <property type="protein sequence ID" value="MDN4610135.1"/>
    <property type="molecule type" value="Genomic_DNA"/>
</dbReference>
<accession>A0ABT8JY90</accession>
<evidence type="ECO:0000256" key="1">
    <source>
        <dbReference type="SAM" id="MobiDB-lite"/>
    </source>
</evidence>
<feature type="compositionally biased region" description="Acidic residues" evidence="1">
    <location>
        <begin position="30"/>
        <end position="41"/>
    </location>
</feature>
<gene>
    <name evidence="3" type="ORF">P5G52_04565</name>
</gene>
<evidence type="ECO:0000259" key="2">
    <source>
        <dbReference type="SMART" id="SM00894"/>
    </source>
</evidence>
<dbReference type="Pfam" id="PF05901">
    <property type="entry name" value="Excalibur"/>
    <property type="match status" value="1"/>
</dbReference>
<evidence type="ECO:0000313" key="3">
    <source>
        <dbReference type="EMBL" id="MDN4610135.1"/>
    </source>
</evidence>
<keyword evidence="4" id="KW-1185">Reference proteome</keyword>
<dbReference type="InterPro" id="IPR008613">
    <property type="entry name" value="Excalibur_Ca-bd_domain"/>
</dbReference>
<feature type="domain" description="Excalibur calcium-binding" evidence="2">
    <location>
        <begin position="92"/>
        <end position="128"/>
    </location>
</feature>
<sequence length="206" mass="21119">MPTPETPEGPSPELPAEETPAEEIPAGEAPVEEVPAEETPAEEVPVAETPVVVVPVEVEVPVIVEVPTTPVVVVDTPDNVLPVLDHAAVGVYYENCAEVRDALGRSILMGEEGFRAGLDRDSDGIGCELDTEGNRTEGGAGNNTGNGGVLVTNDDNGATDSTGQLAYTGTDDSMKIAGSIGAGFLALGAGLIRAGRGRHRAVKAQQ</sequence>
<protein>
    <submittedName>
        <fullName evidence="3">Excalibur calcium-binding domain-containing protein</fullName>
    </submittedName>
</protein>
<comment type="caution">
    <text evidence="3">The sequence shown here is derived from an EMBL/GenBank/DDBJ whole genome shotgun (WGS) entry which is preliminary data.</text>
</comment>
<evidence type="ECO:0000313" key="4">
    <source>
        <dbReference type="Proteomes" id="UP001174209"/>
    </source>
</evidence>
<reference evidence="3" key="1">
    <citation type="submission" date="2023-06" db="EMBL/GenBank/DDBJ databases">
        <title>MT1 and MT2 Draft Genomes of Novel Species.</title>
        <authorList>
            <person name="Venkateswaran K."/>
        </authorList>
    </citation>
    <scope>NUCLEOTIDE SEQUENCE</scope>
    <source>
        <strain evidence="3">IIF3SC-B10</strain>
    </source>
</reference>
<feature type="compositionally biased region" description="Pro residues" evidence="1">
    <location>
        <begin position="1"/>
        <end position="13"/>
    </location>
</feature>
<dbReference type="SMART" id="SM00894">
    <property type="entry name" value="Excalibur"/>
    <property type="match status" value="1"/>
</dbReference>
<feature type="region of interest" description="Disordered" evidence="1">
    <location>
        <begin position="1"/>
        <end position="44"/>
    </location>
</feature>
<dbReference type="Proteomes" id="UP001174209">
    <property type="component" value="Unassembled WGS sequence"/>
</dbReference>